<name>A0A1N7FAW6_9EURY</name>
<evidence type="ECO:0000313" key="1">
    <source>
        <dbReference type="EMBL" id="SIR97528.1"/>
    </source>
</evidence>
<organism evidence="1 2">
    <name type="scientific">Haladaptatus litoreus</name>
    <dbReference type="NCBI Taxonomy" id="553468"/>
    <lineage>
        <taxon>Archaea</taxon>
        <taxon>Methanobacteriati</taxon>
        <taxon>Methanobacteriota</taxon>
        <taxon>Stenosarchaea group</taxon>
        <taxon>Halobacteria</taxon>
        <taxon>Halobacteriales</taxon>
        <taxon>Haladaptataceae</taxon>
        <taxon>Haladaptatus</taxon>
    </lineage>
</organism>
<sequence length="140" mass="16086">MNFREKRAESQQVEDKYLDVLEHAKTNDVMVARLGYREVATHYGCAYTNDGYRVMEEMADRVPGVTYKTSRTLSVDDAMDVGGHHIEITFANPDLEMLPTAAGNFWGLMNYIEIDIFRFSHCDCRHPNTPSLPSQMFRKS</sequence>
<keyword evidence="2" id="KW-1185">Reference proteome</keyword>
<reference evidence="2" key="1">
    <citation type="submission" date="2017-01" db="EMBL/GenBank/DDBJ databases">
        <authorList>
            <person name="Varghese N."/>
            <person name="Submissions S."/>
        </authorList>
    </citation>
    <scope>NUCLEOTIDE SEQUENCE [LARGE SCALE GENOMIC DNA]</scope>
    <source>
        <strain evidence="2">CGMCC 1.7737</strain>
    </source>
</reference>
<dbReference type="AlphaFoldDB" id="A0A1N7FAW6"/>
<dbReference type="RefSeq" id="WP_245800275.1">
    <property type="nucleotide sequence ID" value="NZ_FTNO01000008.1"/>
</dbReference>
<evidence type="ECO:0000313" key="2">
    <source>
        <dbReference type="Proteomes" id="UP000186914"/>
    </source>
</evidence>
<dbReference type="EMBL" id="FTNO01000008">
    <property type="protein sequence ID" value="SIR97528.1"/>
    <property type="molecule type" value="Genomic_DNA"/>
</dbReference>
<dbReference type="Proteomes" id="UP000186914">
    <property type="component" value="Unassembled WGS sequence"/>
</dbReference>
<protein>
    <submittedName>
        <fullName evidence="1">Uncharacterized protein</fullName>
    </submittedName>
</protein>
<proteinExistence type="predicted"/>
<accession>A0A1N7FAW6</accession>
<gene>
    <name evidence="1" type="ORF">SAMN05421858_4896</name>
</gene>